<feature type="transmembrane region" description="Helical" evidence="6">
    <location>
        <begin position="330"/>
        <end position="351"/>
    </location>
</feature>
<accession>A0A5K3FIP3</accession>
<dbReference type="GO" id="GO:0005886">
    <property type="term" value="C:plasma membrane"/>
    <property type="evidence" value="ECO:0007669"/>
    <property type="project" value="TreeGrafter"/>
</dbReference>
<evidence type="ECO:0000313" key="8">
    <source>
        <dbReference type="WBParaSite" id="MCU_008829-RA"/>
    </source>
</evidence>
<sequence length="400" mass="43460">MKSLCGLVMLFLSALAHRAQSAGMVVDASGMQQEKEGKEAMHHCLSLLHHPSRHNASNLTYFSKYVETWESIPTYRFVGLCPGDPPTVGMLLEMQAQLSFMYKTKNGETRCQIVRLAPPAANSSTSNTVVPRNATRPASLVPVDKKRRHNLTSSMIISESALTTCDNKTREMGVYLDPVGGLPPWVIRLTWRRKAEYYEDGEVGWSSVGAHVGALSGTFSLTKVQLDYSLSLFPDADPAEADGGLVAVRDNMERFRARAGDFYQCVSSRHILLTAPPTGNLTTSIDTTKGPQVILTTRSIRLQSFSDNSQNKFTGSGVTCGDDVHEDHTLTIGIGASVFIVVVVSAIGIILTRLYDRDKELQSYEVEYMKMTSKGLLPPVPASTGGGEARVIGKASASPA</sequence>
<dbReference type="WBParaSite" id="MCU_008829-RA">
    <property type="protein sequence ID" value="MCU_008829-RA"/>
    <property type="gene ID" value="MCU_008829"/>
</dbReference>
<feature type="chain" id="PRO_5024321376" evidence="7">
    <location>
        <begin position="22"/>
        <end position="400"/>
    </location>
</feature>
<organism evidence="8">
    <name type="scientific">Mesocestoides corti</name>
    <name type="common">Flatworm</name>
    <dbReference type="NCBI Taxonomy" id="53468"/>
    <lineage>
        <taxon>Eukaryota</taxon>
        <taxon>Metazoa</taxon>
        <taxon>Spiralia</taxon>
        <taxon>Lophotrochozoa</taxon>
        <taxon>Platyhelminthes</taxon>
        <taxon>Cestoda</taxon>
        <taxon>Eucestoda</taxon>
        <taxon>Cyclophyllidea</taxon>
        <taxon>Mesocestoididae</taxon>
        <taxon>Mesocestoides</taxon>
    </lineage>
</organism>
<keyword evidence="2 7" id="KW-0732">Signal</keyword>
<dbReference type="AlphaFoldDB" id="A0A5K3FIP3"/>
<evidence type="ECO:0000256" key="3">
    <source>
        <dbReference type="ARBA" id="ARBA00022989"/>
    </source>
</evidence>
<feature type="signal peptide" evidence="7">
    <location>
        <begin position="1"/>
        <end position="21"/>
    </location>
</feature>
<dbReference type="PANTHER" id="PTHR11506:SF41">
    <property type="entry name" value="LYSOSOME-ASSOCIATED MEMBRANE GLYCOPROTEIN 1-LIKE"/>
    <property type="match status" value="1"/>
</dbReference>
<evidence type="ECO:0000256" key="5">
    <source>
        <dbReference type="ARBA" id="ARBA00023180"/>
    </source>
</evidence>
<dbReference type="Gene3D" id="2.40.160.110">
    <property type="match status" value="1"/>
</dbReference>
<keyword evidence="1 6" id="KW-0812">Transmembrane</keyword>
<keyword evidence="5" id="KW-0325">Glycoprotein</keyword>
<evidence type="ECO:0000256" key="4">
    <source>
        <dbReference type="ARBA" id="ARBA00023136"/>
    </source>
</evidence>
<keyword evidence="3 6" id="KW-1133">Transmembrane helix</keyword>
<evidence type="ECO:0000256" key="1">
    <source>
        <dbReference type="ARBA" id="ARBA00022692"/>
    </source>
</evidence>
<evidence type="ECO:0000256" key="7">
    <source>
        <dbReference type="SAM" id="SignalP"/>
    </source>
</evidence>
<keyword evidence="4 6" id="KW-0472">Membrane</keyword>
<evidence type="ECO:0000256" key="2">
    <source>
        <dbReference type="ARBA" id="ARBA00022729"/>
    </source>
</evidence>
<reference evidence="8" key="1">
    <citation type="submission" date="2019-11" db="UniProtKB">
        <authorList>
            <consortium name="WormBaseParasite"/>
        </authorList>
    </citation>
    <scope>IDENTIFICATION</scope>
</reference>
<proteinExistence type="predicted"/>
<dbReference type="PANTHER" id="PTHR11506">
    <property type="entry name" value="LYSOSOME-ASSOCIATED MEMBRANE GLYCOPROTEIN"/>
    <property type="match status" value="1"/>
</dbReference>
<evidence type="ECO:0000256" key="6">
    <source>
        <dbReference type="SAM" id="Phobius"/>
    </source>
</evidence>
<protein>
    <submittedName>
        <fullName evidence="8">Glycoprotein D</fullName>
    </submittedName>
</protein>
<dbReference type="GO" id="GO:0005765">
    <property type="term" value="C:lysosomal membrane"/>
    <property type="evidence" value="ECO:0007669"/>
    <property type="project" value="TreeGrafter"/>
</dbReference>
<dbReference type="InterPro" id="IPR002000">
    <property type="entry name" value="Lysosome-assoc_membr_glycop"/>
</dbReference>
<dbReference type="GO" id="GO:0031902">
    <property type="term" value="C:late endosome membrane"/>
    <property type="evidence" value="ECO:0007669"/>
    <property type="project" value="TreeGrafter"/>
</dbReference>
<name>A0A5K3FIP3_MESCO</name>
<dbReference type="GO" id="GO:0072594">
    <property type="term" value="P:establishment of protein localization to organelle"/>
    <property type="evidence" value="ECO:0007669"/>
    <property type="project" value="TreeGrafter"/>
</dbReference>